<proteinExistence type="predicted"/>
<dbReference type="InterPro" id="IPR052895">
    <property type="entry name" value="HetReg/Transcr_Mod"/>
</dbReference>
<dbReference type="PANTHER" id="PTHR24148:SF82">
    <property type="entry name" value="HETEROKARYON INCOMPATIBILITY DOMAIN-CONTAINING PROTEIN"/>
    <property type="match status" value="1"/>
</dbReference>
<dbReference type="PANTHER" id="PTHR24148">
    <property type="entry name" value="ANKYRIN REPEAT DOMAIN-CONTAINING PROTEIN 39 HOMOLOG-RELATED"/>
    <property type="match status" value="1"/>
</dbReference>
<comment type="caution">
    <text evidence="2">The sequence shown here is derived from an EMBL/GenBank/DDBJ whole genome shotgun (WGS) entry which is preliminary data.</text>
</comment>
<evidence type="ECO:0000313" key="3">
    <source>
        <dbReference type="Proteomes" id="UP000616885"/>
    </source>
</evidence>
<dbReference type="Pfam" id="PF26639">
    <property type="entry name" value="Het-6_barrel"/>
    <property type="match status" value="1"/>
</dbReference>
<protein>
    <recommendedName>
        <fullName evidence="1">Heterokaryon incompatibility domain-containing protein</fullName>
    </recommendedName>
</protein>
<organism evidence="2 3">
    <name type="scientific">Bionectria ochroleuca</name>
    <name type="common">Gliocladium roseum</name>
    <dbReference type="NCBI Taxonomy" id="29856"/>
    <lineage>
        <taxon>Eukaryota</taxon>
        <taxon>Fungi</taxon>
        <taxon>Dikarya</taxon>
        <taxon>Ascomycota</taxon>
        <taxon>Pezizomycotina</taxon>
        <taxon>Sordariomycetes</taxon>
        <taxon>Hypocreomycetidae</taxon>
        <taxon>Hypocreales</taxon>
        <taxon>Bionectriaceae</taxon>
        <taxon>Clonostachys</taxon>
    </lineage>
</organism>
<dbReference type="Pfam" id="PF06985">
    <property type="entry name" value="HET"/>
    <property type="match status" value="1"/>
</dbReference>
<dbReference type="AlphaFoldDB" id="A0A8H7KCT8"/>
<evidence type="ECO:0000259" key="1">
    <source>
        <dbReference type="Pfam" id="PF06985"/>
    </source>
</evidence>
<sequence length="566" mass="64429">MAGDSAGSQMQFPRLDPEKAEIRVLEIQSGDKDSPLECKYHIANLTDLNLTYEALSYAWGTPHTDNDRLLKIDNGHVQITSTLLDAIQNLRLPDRNRFMWIDALCINQADDEEKTVQVDMMDQIYSKCEQSVVWLGHLGDVQPTDAEAVFDLIFWVAGEQEEPSWTGDSSRSEFIGQTLKKFMHLPWWYRIWTVQETILPSKATLLWGHLSIDRTTLYKAADTIFDDDCPNIPIELFADNAMNDLTSSMRGLSFSQDERLLQLFVRWRFRHATDPRDKVYGLMGFREDLSLPTVKSCDYTIDVRTLFKRITADLIRAEGSLLPLIGRRGETSDLARQPEGFPSWVFDWVEPVDPSHKLLEYWKHEACWYWYDFTPDAGLNGVGDGLKMIGEDILCLCGLYVDKVAVVERPDNDRSEADHGSEMARSLSVVERWEEVVERFQREWPGVLRRGWVRELCSVAAGRFAPDQDDTGTMADYHYEMVQGQSLFITERGKFGIGPKNAQSGHEVWVVGGSRLPFLLSPVDSTEGASQGGLDFTLFADCLVYGVMYGEAVEGRGHEQVELRLH</sequence>
<gene>
    <name evidence="2" type="ORF">IM811_017656</name>
</gene>
<dbReference type="EMBL" id="JADCTT010000009">
    <property type="protein sequence ID" value="KAF9748151.1"/>
    <property type="molecule type" value="Genomic_DNA"/>
</dbReference>
<accession>A0A8H7KCT8</accession>
<feature type="domain" description="Heterokaryon incompatibility" evidence="1">
    <location>
        <begin position="52"/>
        <end position="196"/>
    </location>
</feature>
<evidence type="ECO:0000313" key="2">
    <source>
        <dbReference type="EMBL" id="KAF9748151.1"/>
    </source>
</evidence>
<dbReference type="Proteomes" id="UP000616885">
    <property type="component" value="Unassembled WGS sequence"/>
</dbReference>
<name>A0A8H7KCT8_BIOOC</name>
<reference evidence="2" key="1">
    <citation type="submission" date="2020-10" db="EMBL/GenBank/DDBJ databases">
        <title>High-Quality Genome Resource of Clonostachys rosea strain S41 by Oxford Nanopore Long-Read Sequencing.</title>
        <authorList>
            <person name="Wang H."/>
        </authorList>
    </citation>
    <scope>NUCLEOTIDE SEQUENCE</scope>
    <source>
        <strain evidence="2">S41</strain>
    </source>
</reference>
<dbReference type="InterPro" id="IPR010730">
    <property type="entry name" value="HET"/>
</dbReference>